<accession>A0A1F6VKE2</accession>
<evidence type="ECO:0000256" key="3">
    <source>
        <dbReference type="SAM" id="SignalP"/>
    </source>
</evidence>
<dbReference type="AlphaFoldDB" id="A0A1F6VKE2"/>
<evidence type="ECO:0000256" key="1">
    <source>
        <dbReference type="ARBA" id="ARBA00022729"/>
    </source>
</evidence>
<evidence type="ECO:0000313" key="6">
    <source>
        <dbReference type="Proteomes" id="UP000179076"/>
    </source>
</evidence>
<dbReference type="Pfam" id="PF13505">
    <property type="entry name" value="OMP_b-brl"/>
    <property type="match status" value="1"/>
</dbReference>
<feature type="chain" id="PRO_5009527295" description="Outer membrane protein beta-barrel domain-containing protein" evidence="3">
    <location>
        <begin position="28"/>
        <end position="351"/>
    </location>
</feature>
<dbReference type="EMBL" id="MFSP01000008">
    <property type="protein sequence ID" value="OGI70049.1"/>
    <property type="molecule type" value="Genomic_DNA"/>
</dbReference>
<organism evidence="5 6">
    <name type="scientific">Candidatus Muproteobacteria bacterium RBG_16_60_9</name>
    <dbReference type="NCBI Taxonomy" id="1817755"/>
    <lineage>
        <taxon>Bacteria</taxon>
        <taxon>Pseudomonadati</taxon>
        <taxon>Pseudomonadota</taxon>
        <taxon>Candidatus Muproteobacteria</taxon>
    </lineage>
</organism>
<dbReference type="Proteomes" id="UP000179076">
    <property type="component" value="Unassembled WGS sequence"/>
</dbReference>
<dbReference type="SUPFAM" id="SSF56925">
    <property type="entry name" value="OMPA-like"/>
    <property type="match status" value="1"/>
</dbReference>
<evidence type="ECO:0000313" key="5">
    <source>
        <dbReference type="EMBL" id="OGI70049.1"/>
    </source>
</evidence>
<dbReference type="InterPro" id="IPR011250">
    <property type="entry name" value="OMP/PagP_B-barrel"/>
</dbReference>
<feature type="region of interest" description="Disordered" evidence="2">
    <location>
        <begin position="150"/>
        <end position="180"/>
    </location>
</feature>
<reference evidence="5 6" key="1">
    <citation type="journal article" date="2016" name="Nat. Commun.">
        <title>Thousands of microbial genomes shed light on interconnected biogeochemical processes in an aquifer system.</title>
        <authorList>
            <person name="Anantharaman K."/>
            <person name="Brown C.T."/>
            <person name="Hug L.A."/>
            <person name="Sharon I."/>
            <person name="Castelle C.J."/>
            <person name="Probst A.J."/>
            <person name="Thomas B.C."/>
            <person name="Singh A."/>
            <person name="Wilkins M.J."/>
            <person name="Karaoz U."/>
            <person name="Brodie E.L."/>
            <person name="Williams K.H."/>
            <person name="Hubbard S.S."/>
            <person name="Banfield J.F."/>
        </authorList>
    </citation>
    <scope>NUCLEOTIDE SEQUENCE [LARGE SCALE GENOMIC DNA]</scope>
</reference>
<feature type="signal peptide" evidence="3">
    <location>
        <begin position="1"/>
        <end position="27"/>
    </location>
</feature>
<gene>
    <name evidence="5" type="ORF">A2W18_03535</name>
</gene>
<feature type="domain" description="Outer membrane protein beta-barrel" evidence="4">
    <location>
        <begin position="212"/>
        <end position="332"/>
    </location>
</feature>
<evidence type="ECO:0000259" key="4">
    <source>
        <dbReference type="Pfam" id="PF13505"/>
    </source>
</evidence>
<dbReference type="InterPro" id="IPR027385">
    <property type="entry name" value="Beta-barrel_OMP"/>
</dbReference>
<proteinExistence type="predicted"/>
<keyword evidence="1 3" id="KW-0732">Signal</keyword>
<comment type="caution">
    <text evidence="5">The sequence shown here is derived from an EMBL/GenBank/DDBJ whole genome shotgun (WGS) entry which is preliminary data.</text>
</comment>
<name>A0A1F6VKE2_9PROT</name>
<evidence type="ECO:0000256" key="2">
    <source>
        <dbReference type="SAM" id="MobiDB-lite"/>
    </source>
</evidence>
<sequence>MKLTRRFAPWQLLVVLLSILAAVPTFAAVPLASREADRQAKTAAPPKDQAFVFVYRREDRSDVALAVTLNGRDTARLDSRTFAFWKIKPGRIELTARGTTSALTLTLQGGRVYYVEVSRLPSGIPALRQVSFPIGRTEVHRARLVEQASGGARVVPPAAPAPAPVAPSKEPTPASPRQGPDGFALTFKPGSFKINTESQTLMLPTAFALQFDSSSSSVFGVEGEWFVRPDISVGAEVVKFSNNYTDLTSPGSGSTDTTAFLINAKRYFLPASAWQPYIGAGLGSAVVDFSGTINGSTSGFALQAVGGVQWRRNNFAVRAEYKYLKAETEDDAGQKVDMSGSGVFTGIGFYF</sequence>
<dbReference type="Gene3D" id="2.40.160.20">
    <property type="match status" value="1"/>
</dbReference>
<protein>
    <recommendedName>
        <fullName evidence="4">Outer membrane protein beta-barrel domain-containing protein</fullName>
    </recommendedName>
</protein>